<dbReference type="KEGG" id="esr:ES1_13550"/>
<reference evidence="1 2" key="2">
    <citation type="submission" date="2010-03" db="EMBL/GenBank/DDBJ databases">
        <authorList>
            <person name="Pajon A."/>
        </authorList>
    </citation>
    <scope>NUCLEOTIDE SEQUENCE [LARGE SCALE GENOMIC DNA]</scope>
    <source>
        <strain evidence="1 2">V10Sc8a</strain>
    </source>
</reference>
<gene>
    <name evidence="1" type="ORF">ES1_13550</name>
</gene>
<evidence type="ECO:0000313" key="1">
    <source>
        <dbReference type="EMBL" id="CBL34337.1"/>
    </source>
</evidence>
<accession>D4MKQ4</accession>
<dbReference type="BioCyc" id="ESIR717961:G136L-1112-MONOMER"/>
<dbReference type="HOGENOM" id="CLU_2584529_0_0_9"/>
<proteinExistence type="predicted"/>
<dbReference type="AlphaFoldDB" id="D4MKQ4"/>
<sequence>MHLLIMHNQNHALNVWFAPVLQAVVEYAKAIREYSRRLVHPGCKDFFIGQYLIFNDNMVFKMLCHITLNIYLKLVGKCNV</sequence>
<evidence type="ECO:0000313" key="2">
    <source>
        <dbReference type="Proteomes" id="UP000007050"/>
    </source>
</evidence>
<organism evidence="1 2">
    <name type="scientific">[Eubacterium] siraeum V10Sc8a</name>
    <dbReference type="NCBI Taxonomy" id="717961"/>
    <lineage>
        <taxon>Bacteria</taxon>
        <taxon>Bacillati</taxon>
        <taxon>Bacillota</taxon>
        <taxon>Clostridia</taxon>
        <taxon>Eubacteriales</taxon>
        <taxon>Oscillospiraceae</taxon>
        <taxon>Oscillospiraceae incertae sedis</taxon>
    </lineage>
</organism>
<dbReference type="EMBL" id="FP929059">
    <property type="protein sequence ID" value="CBL34337.1"/>
    <property type="molecule type" value="Genomic_DNA"/>
</dbReference>
<dbReference type="Proteomes" id="UP000007050">
    <property type="component" value="Chromosome"/>
</dbReference>
<protein>
    <submittedName>
        <fullName evidence="1">Uncharacterized protein</fullName>
    </submittedName>
</protein>
<name>D4MKQ4_9FIRM</name>
<reference evidence="1 2" key="1">
    <citation type="submission" date="2010-03" db="EMBL/GenBank/DDBJ databases">
        <title>The genome sequence of Eubacterium siraeum V10Sc8a.</title>
        <authorList>
            <consortium name="metaHIT consortium -- http://www.metahit.eu/"/>
            <person name="Pajon A."/>
            <person name="Turner K."/>
            <person name="Parkhill J."/>
            <person name="Duncan S."/>
            <person name="Flint H."/>
        </authorList>
    </citation>
    <scope>NUCLEOTIDE SEQUENCE [LARGE SCALE GENOMIC DNA]</scope>
    <source>
        <strain evidence="1 2">V10Sc8a</strain>
    </source>
</reference>